<organism evidence="6 7">
    <name type="scientific">Dibothriocephalus latus</name>
    <name type="common">Fish tapeworm</name>
    <name type="synonym">Diphyllobothrium latum</name>
    <dbReference type="NCBI Taxonomy" id="60516"/>
    <lineage>
        <taxon>Eukaryota</taxon>
        <taxon>Metazoa</taxon>
        <taxon>Spiralia</taxon>
        <taxon>Lophotrochozoa</taxon>
        <taxon>Platyhelminthes</taxon>
        <taxon>Cestoda</taxon>
        <taxon>Eucestoda</taxon>
        <taxon>Diphyllobothriidea</taxon>
        <taxon>Diphyllobothriidae</taxon>
        <taxon>Dibothriocephalus</taxon>
    </lineage>
</organism>
<accession>A0A3P7QP51</accession>
<keyword evidence="3 5" id="KW-1133">Transmembrane helix</keyword>
<evidence type="ECO:0000256" key="1">
    <source>
        <dbReference type="ARBA" id="ARBA00004141"/>
    </source>
</evidence>
<evidence type="ECO:0000313" key="6">
    <source>
        <dbReference type="EMBL" id="VDN31869.1"/>
    </source>
</evidence>
<sequence>VVFGIIIFVASAFFQHPFLVPIPRDNTFVYNSSDPNQPVVFANFTGMNWSTLTSNFYSNYTKDYATGNEMNFLVLFAVLFSGLTGIMNGANMSGAFNDDW</sequence>
<evidence type="ECO:0000256" key="4">
    <source>
        <dbReference type="ARBA" id="ARBA00023136"/>
    </source>
</evidence>
<dbReference type="OrthoDB" id="2020542at2759"/>
<keyword evidence="4 5" id="KW-0472">Membrane</keyword>
<gene>
    <name evidence="6" type="ORF">DILT_LOCUS15852</name>
</gene>
<evidence type="ECO:0000256" key="3">
    <source>
        <dbReference type="ARBA" id="ARBA00022989"/>
    </source>
</evidence>
<keyword evidence="2 5" id="KW-0812">Transmembrane</keyword>
<keyword evidence="7" id="KW-1185">Reference proteome</keyword>
<proteinExistence type="predicted"/>
<protein>
    <submittedName>
        <fullName evidence="6">Uncharacterized protein</fullName>
    </submittedName>
</protein>
<dbReference type="GO" id="GO:0006884">
    <property type="term" value="P:cell volume homeostasis"/>
    <property type="evidence" value="ECO:0007669"/>
    <property type="project" value="TreeGrafter"/>
</dbReference>
<dbReference type="PANTHER" id="PTHR11827">
    <property type="entry name" value="SOLUTE CARRIER FAMILY 12, CATION COTRANSPORTERS"/>
    <property type="match status" value="1"/>
</dbReference>
<name>A0A3P7QP51_DIBLA</name>
<feature type="transmembrane region" description="Helical" evidence="5">
    <location>
        <begin position="72"/>
        <end position="90"/>
    </location>
</feature>
<dbReference type="GO" id="GO:0055075">
    <property type="term" value="P:potassium ion homeostasis"/>
    <property type="evidence" value="ECO:0007669"/>
    <property type="project" value="TreeGrafter"/>
</dbReference>
<dbReference type="InterPro" id="IPR004842">
    <property type="entry name" value="SLC12A_fam"/>
</dbReference>
<dbReference type="GO" id="GO:0015379">
    <property type="term" value="F:potassium:chloride symporter activity"/>
    <property type="evidence" value="ECO:0007669"/>
    <property type="project" value="TreeGrafter"/>
</dbReference>
<evidence type="ECO:0000256" key="5">
    <source>
        <dbReference type="SAM" id="Phobius"/>
    </source>
</evidence>
<dbReference type="EMBL" id="UYRU01081427">
    <property type="protein sequence ID" value="VDN31869.1"/>
    <property type="molecule type" value="Genomic_DNA"/>
</dbReference>
<evidence type="ECO:0000256" key="2">
    <source>
        <dbReference type="ARBA" id="ARBA00022692"/>
    </source>
</evidence>
<feature type="non-terminal residue" evidence="6">
    <location>
        <position position="1"/>
    </location>
</feature>
<comment type="subcellular location">
    <subcellularLocation>
        <location evidence="1">Membrane</location>
        <topology evidence="1">Multi-pass membrane protein</topology>
    </subcellularLocation>
</comment>
<dbReference type="Proteomes" id="UP000281553">
    <property type="component" value="Unassembled WGS sequence"/>
</dbReference>
<dbReference type="GO" id="GO:0055064">
    <property type="term" value="P:chloride ion homeostasis"/>
    <property type="evidence" value="ECO:0007669"/>
    <property type="project" value="TreeGrafter"/>
</dbReference>
<dbReference type="PANTHER" id="PTHR11827:SF72">
    <property type="entry name" value="GH08340P"/>
    <property type="match status" value="1"/>
</dbReference>
<dbReference type="AlphaFoldDB" id="A0A3P7QP51"/>
<reference evidence="6 7" key="1">
    <citation type="submission" date="2018-11" db="EMBL/GenBank/DDBJ databases">
        <authorList>
            <consortium name="Pathogen Informatics"/>
        </authorList>
    </citation>
    <scope>NUCLEOTIDE SEQUENCE [LARGE SCALE GENOMIC DNA]</scope>
</reference>
<dbReference type="GO" id="GO:0016020">
    <property type="term" value="C:membrane"/>
    <property type="evidence" value="ECO:0007669"/>
    <property type="project" value="UniProtKB-SubCell"/>
</dbReference>
<evidence type="ECO:0000313" key="7">
    <source>
        <dbReference type="Proteomes" id="UP000281553"/>
    </source>
</evidence>